<proteinExistence type="predicted"/>
<sequence length="120" mass="13461">MRFEDIFGDGCQQPVRKSVFDRLSGNLDKSDEKLDGDEKSSFASVVGKASSDSLSFFRLEDKVQSRVVLPVELTKEALKTHHSTLFGYFLGPTVPFPVVEGYVKNLWSKFGFVQAMMNNC</sequence>
<dbReference type="AlphaFoldDB" id="A0AA38W380"/>
<evidence type="ECO:0000313" key="2">
    <source>
        <dbReference type="Proteomes" id="UP001172457"/>
    </source>
</evidence>
<organism evidence="1 2">
    <name type="scientific">Centaurea solstitialis</name>
    <name type="common">yellow star-thistle</name>
    <dbReference type="NCBI Taxonomy" id="347529"/>
    <lineage>
        <taxon>Eukaryota</taxon>
        <taxon>Viridiplantae</taxon>
        <taxon>Streptophyta</taxon>
        <taxon>Embryophyta</taxon>
        <taxon>Tracheophyta</taxon>
        <taxon>Spermatophyta</taxon>
        <taxon>Magnoliopsida</taxon>
        <taxon>eudicotyledons</taxon>
        <taxon>Gunneridae</taxon>
        <taxon>Pentapetalae</taxon>
        <taxon>asterids</taxon>
        <taxon>campanulids</taxon>
        <taxon>Asterales</taxon>
        <taxon>Asteraceae</taxon>
        <taxon>Carduoideae</taxon>
        <taxon>Cardueae</taxon>
        <taxon>Centaureinae</taxon>
        <taxon>Centaurea</taxon>
    </lineage>
</organism>
<gene>
    <name evidence="1" type="ORF">OSB04_un000820</name>
</gene>
<protein>
    <submittedName>
        <fullName evidence="1">Uncharacterized protein</fullName>
    </submittedName>
</protein>
<name>A0AA38W380_9ASTR</name>
<dbReference type="Proteomes" id="UP001172457">
    <property type="component" value="Unassembled WGS sequence"/>
</dbReference>
<keyword evidence="2" id="KW-1185">Reference proteome</keyword>
<comment type="caution">
    <text evidence="1">The sequence shown here is derived from an EMBL/GenBank/DDBJ whole genome shotgun (WGS) entry which is preliminary data.</text>
</comment>
<evidence type="ECO:0000313" key="1">
    <source>
        <dbReference type="EMBL" id="KAJ9536014.1"/>
    </source>
</evidence>
<accession>A0AA38W380</accession>
<reference evidence="1" key="1">
    <citation type="submission" date="2023-03" db="EMBL/GenBank/DDBJ databases">
        <title>Chromosome-scale reference genome and RAD-based genetic map of yellow starthistle (Centaurea solstitialis) reveal putative structural variation and QTLs associated with invader traits.</title>
        <authorList>
            <person name="Reatini B."/>
            <person name="Cang F.A."/>
            <person name="Jiang Q."/>
            <person name="Mckibben M.T.W."/>
            <person name="Barker M.S."/>
            <person name="Rieseberg L.H."/>
            <person name="Dlugosch K.M."/>
        </authorList>
    </citation>
    <scope>NUCLEOTIDE SEQUENCE</scope>
    <source>
        <strain evidence="1">CAN-66</strain>
        <tissue evidence="1">Leaf</tissue>
    </source>
</reference>
<dbReference type="EMBL" id="JARYMX010000076">
    <property type="protein sequence ID" value="KAJ9536014.1"/>
    <property type="molecule type" value="Genomic_DNA"/>
</dbReference>